<dbReference type="OrthoDB" id="498543at2759"/>
<evidence type="ECO:0000256" key="1">
    <source>
        <dbReference type="SAM" id="MobiDB-lite"/>
    </source>
</evidence>
<feature type="compositionally biased region" description="Basic residues" evidence="1">
    <location>
        <begin position="539"/>
        <end position="572"/>
    </location>
</feature>
<feature type="compositionally biased region" description="Acidic residues" evidence="1">
    <location>
        <begin position="496"/>
        <end position="534"/>
    </location>
</feature>
<dbReference type="Pfam" id="PF08512">
    <property type="entry name" value="Rttp106-like_middle"/>
    <property type="match status" value="1"/>
</dbReference>
<dbReference type="SUPFAM" id="SSF48371">
    <property type="entry name" value="ARM repeat"/>
    <property type="match status" value="1"/>
</dbReference>
<feature type="region of interest" description="Disordered" evidence="1">
    <location>
        <begin position="493"/>
        <end position="572"/>
    </location>
</feature>
<gene>
    <name evidence="3" type="ORF">MOQ_004820</name>
</gene>
<dbReference type="AlphaFoldDB" id="K2MW45"/>
<dbReference type="InterPro" id="IPR011993">
    <property type="entry name" value="PH-like_dom_sf"/>
</dbReference>
<dbReference type="Proteomes" id="UP000007350">
    <property type="component" value="Unassembled WGS sequence"/>
</dbReference>
<dbReference type="SMART" id="SM01287">
    <property type="entry name" value="Rtt106"/>
    <property type="match status" value="1"/>
</dbReference>
<organism evidence="3 4">
    <name type="scientific">Trypanosoma cruzi marinkellei</name>
    <dbReference type="NCBI Taxonomy" id="85056"/>
    <lineage>
        <taxon>Eukaryota</taxon>
        <taxon>Discoba</taxon>
        <taxon>Euglenozoa</taxon>
        <taxon>Kinetoplastea</taxon>
        <taxon>Metakinetoplastina</taxon>
        <taxon>Trypanosomatida</taxon>
        <taxon>Trypanosomatidae</taxon>
        <taxon>Trypanosoma</taxon>
        <taxon>Schizotrypanum</taxon>
    </lineage>
</organism>
<feature type="domain" description="Histone chaperone RTT106/FACT complex subunit SPT16-like middle" evidence="2">
    <location>
        <begin position="395"/>
        <end position="490"/>
    </location>
</feature>
<dbReference type="EMBL" id="AHKC01010859">
    <property type="protein sequence ID" value="EKF31350.1"/>
    <property type="molecule type" value="Genomic_DNA"/>
</dbReference>
<proteinExistence type="predicted"/>
<dbReference type="Gene3D" id="2.30.29.150">
    <property type="match status" value="1"/>
</dbReference>
<reference evidence="3 4" key="1">
    <citation type="journal article" date="2012" name="BMC Genomics">
        <title>Comparative genomic analysis of human infective Trypanosoma cruzi lineages with the bat-restricted subspecies T. cruzi marinkellei.</title>
        <authorList>
            <person name="Franzen O."/>
            <person name="Talavera-Lopez C."/>
            <person name="Ochaya S."/>
            <person name="Butler C.E."/>
            <person name="Messenger L.A."/>
            <person name="Lewis M.D."/>
            <person name="Llewellyn M.S."/>
            <person name="Marinkelle C.J."/>
            <person name="Tyler K.M."/>
            <person name="Miles M.A."/>
            <person name="Andersson B."/>
        </authorList>
    </citation>
    <scope>NUCLEOTIDE SEQUENCE [LARGE SCALE GENOMIC DNA]</scope>
    <source>
        <strain evidence="3 4">B7</strain>
    </source>
</reference>
<evidence type="ECO:0000313" key="4">
    <source>
        <dbReference type="Proteomes" id="UP000007350"/>
    </source>
</evidence>
<dbReference type="Gene3D" id="2.30.29.30">
    <property type="entry name" value="Pleckstrin-homology domain (PH domain)/Phosphotyrosine-binding domain (PTB)"/>
    <property type="match status" value="1"/>
</dbReference>
<dbReference type="InterPro" id="IPR050454">
    <property type="entry name" value="RTT106/SSRP1_HistChap/FACT"/>
</dbReference>
<feature type="region of interest" description="Disordered" evidence="1">
    <location>
        <begin position="30"/>
        <end position="60"/>
    </location>
</feature>
<name>K2MW45_TRYCR</name>
<dbReference type="GO" id="GO:0035101">
    <property type="term" value="C:FACT complex"/>
    <property type="evidence" value="ECO:0007669"/>
    <property type="project" value="TreeGrafter"/>
</dbReference>
<protein>
    <recommendedName>
        <fullName evidence="2">Histone chaperone RTT106/FACT complex subunit SPT16-like middle domain-containing protein</fullName>
    </recommendedName>
</protein>
<evidence type="ECO:0000259" key="2">
    <source>
        <dbReference type="SMART" id="SM01287"/>
    </source>
</evidence>
<dbReference type="GO" id="GO:0042393">
    <property type="term" value="F:histone binding"/>
    <property type="evidence" value="ECO:0007669"/>
    <property type="project" value="TreeGrafter"/>
</dbReference>
<sequence>MSSLTGVAVATNTLPVENWGALRWTTRQQQRKMSNANGDSGVALASAKKEGKPDGANGADVNGDEETLLQLVSLPKPQHHSSGTPASVVEKPIVSIPVSLIASASATTKNDLSIALRPQSSVTTTQSGGGVAVELTSIRFAIPNVCVGHEQTEEAGREILAETQEEIKKYQSRLLGNVGVAANEGTDNQLLMMMAGRNRKDERIVAVMDDITFSYPSGRYKIILSNYSLVMEEKKRGAAGTGGVAPFVPLSDIQQLYLCDIPDSGAGEQENEELAQYVVIILRNPLKVRTTTYRHIVISCPAGFALDEAHPWRCELETQEEIDSFLATLPHNQGNSSAAPTATVKTEEGRKVIKNTFAPMMSGRVSEILIRVLKALTGVTALGGFNKEYQTSKGHSVLRCLHQGAHGLLFVLHSALLFLHRPVTRALFSQVSHVEVDESEVGSAMFQMTVYGQFGKHTGTTTENKLIFSSLDKREKAALLAYLEKKVTVRRIGVSMEDEEDEDDDDDEDDDVDDEEEEDEEDEDDDDDEEEDESDHEKRSHKRSRQKKEKHKKEKKEHHHHKKHKKHKKEKE</sequence>
<dbReference type="InterPro" id="IPR016024">
    <property type="entry name" value="ARM-type_fold"/>
</dbReference>
<dbReference type="PANTHER" id="PTHR45849:SF1">
    <property type="entry name" value="FACT COMPLEX SUBUNIT SSRP1"/>
    <property type="match status" value="1"/>
</dbReference>
<evidence type="ECO:0000313" key="3">
    <source>
        <dbReference type="EMBL" id="EKF31350.1"/>
    </source>
</evidence>
<accession>K2MW45</accession>
<dbReference type="PANTHER" id="PTHR45849">
    <property type="entry name" value="FACT COMPLEX SUBUNIT SSRP1"/>
    <property type="match status" value="1"/>
</dbReference>
<comment type="caution">
    <text evidence="3">The sequence shown here is derived from an EMBL/GenBank/DDBJ whole genome shotgun (WGS) entry which is preliminary data.</text>
</comment>
<dbReference type="SUPFAM" id="SSF50729">
    <property type="entry name" value="PH domain-like"/>
    <property type="match status" value="1"/>
</dbReference>
<keyword evidence="4" id="KW-1185">Reference proteome</keyword>
<dbReference type="GO" id="GO:0031491">
    <property type="term" value="F:nucleosome binding"/>
    <property type="evidence" value="ECO:0007669"/>
    <property type="project" value="TreeGrafter"/>
</dbReference>
<dbReference type="InterPro" id="IPR013719">
    <property type="entry name" value="RTT106/SPT16-like_middle_dom"/>
</dbReference>